<reference evidence="2" key="2">
    <citation type="submission" date="2010-07" db="EMBL/GenBank/DDBJ databases">
        <authorList>
            <consortium name="The Broad Institute Genome Sequencing Platform"/>
            <consortium name="Broad Institute Genome Sequencing Center for Infectious Disease"/>
            <person name="Ma L.-J."/>
            <person name="Dead R."/>
            <person name="Young S."/>
            <person name="Zeng Q."/>
            <person name="Koehrsen M."/>
            <person name="Alvarado L."/>
            <person name="Berlin A."/>
            <person name="Chapman S.B."/>
            <person name="Chen Z."/>
            <person name="Freedman E."/>
            <person name="Gellesch M."/>
            <person name="Goldberg J."/>
            <person name="Griggs A."/>
            <person name="Gujja S."/>
            <person name="Heilman E.R."/>
            <person name="Heiman D."/>
            <person name="Hepburn T."/>
            <person name="Howarth C."/>
            <person name="Jen D."/>
            <person name="Larson L."/>
            <person name="Mehta T."/>
            <person name="Neiman D."/>
            <person name="Pearson M."/>
            <person name="Roberts A."/>
            <person name="Saif S."/>
            <person name="Shea T."/>
            <person name="Shenoy N."/>
            <person name="Sisk P."/>
            <person name="Stolte C."/>
            <person name="Sykes S."/>
            <person name="Walk T."/>
            <person name="White J."/>
            <person name="Yandava C."/>
            <person name="Haas B."/>
            <person name="Nusbaum C."/>
            <person name="Birren B."/>
        </authorList>
    </citation>
    <scope>NUCLEOTIDE SEQUENCE</scope>
    <source>
        <strain evidence="2">R3-111a-1</strain>
    </source>
</reference>
<dbReference type="AlphaFoldDB" id="J3NLU1"/>
<evidence type="ECO:0000313" key="3">
    <source>
        <dbReference type="EnsemblFungi" id="EJT82267"/>
    </source>
</evidence>
<reference evidence="2" key="3">
    <citation type="submission" date="2010-09" db="EMBL/GenBank/DDBJ databases">
        <title>Annotation of Gaeumannomyces graminis var. tritici R3-111a-1.</title>
        <authorList>
            <consortium name="The Broad Institute Genome Sequencing Platform"/>
            <person name="Ma L.-J."/>
            <person name="Dead R."/>
            <person name="Young S.K."/>
            <person name="Zeng Q."/>
            <person name="Gargeya S."/>
            <person name="Fitzgerald M."/>
            <person name="Haas B."/>
            <person name="Abouelleil A."/>
            <person name="Alvarado L."/>
            <person name="Arachchi H.M."/>
            <person name="Berlin A."/>
            <person name="Brown A."/>
            <person name="Chapman S.B."/>
            <person name="Chen Z."/>
            <person name="Dunbar C."/>
            <person name="Freedman E."/>
            <person name="Gearin G."/>
            <person name="Gellesch M."/>
            <person name="Goldberg J."/>
            <person name="Griggs A."/>
            <person name="Gujja S."/>
            <person name="Heiman D."/>
            <person name="Howarth C."/>
            <person name="Larson L."/>
            <person name="Lui A."/>
            <person name="MacDonald P.J.P."/>
            <person name="Mehta T."/>
            <person name="Montmayeur A."/>
            <person name="Murphy C."/>
            <person name="Neiman D."/>
            <person name="Pearson M."/>
            <person name="Priest M."/>
            <person name="Roberts A."/>
            <person name="Saif S."/>
            <person name="Shea T."/>
            <person name="Shenoy N."/>
            <person name="Sisk P."/>
            <person name="Stolte C."/>
            <person name="Sykes S."/>
            <person name="Yandava C."/>
            <person name="Wortman J."/>
            <person name="Nusbaum C."/>
            <person name="Birren B."/>
        </authorList>
    </citation>
    <scope>NUCLEOTIDE SEQUENCE</scope>
    <source>
        <strain evidence="2">R3-111a-1</strain>
    </source>
</reference>
<organism evidence="2">
    <name type="scientific">Gaeumannomyces tritici (strain R3-111a-1)</name>
    <name type="common">Wheat and barley take-all root rot fungus</name>
    <name type="synonym">Gaeumannomyces graminis var. tritici</name>
    <dbReference type="NCBI Taxonomy" id="644352"/>
    <lineage>
        <taxon>Eukaryota</taxon>
        <taxon>Fungi</taxon>
        <taxon>Dikarya</taxon>
        <taxon>Ascomycota</taxon>
        <taxon>Pezizomycotina</taxon>
        <taxon>Sordariomycetes</taxon>
        <taxon>Sordariomycetidae</taxon>
        <taxon>Magnaporthales</taxon>
        <taxon>Magnaporthaceae</taxon>
        <taxon>Gaeumannomyces</taxon>
    </lineage>
</organism>
<evidence type="ECO:0008006" key="5">
    <source>
        <dbReference type="Google" id="ProtNLM"/>
    </source>
</evidence>
<reference evidence="4" key="1">
    <citation type="submission" date="2010-07" db="EMBL/GenBank/DDBJ databases">
        <title>The genome sequence of Gaeumannomyces graminis var. tritici strain R3-111a-1.</title>
        <authorList>
            <consortium name="The Broad Institute Genome Sequencing Platform"/>
            <person name="Ma L.-J."/>
            <person name="Dead R."/>
            <person name="Young S."/>
            <person name="Zeng Q."/>
            <person name="Koehrsen M."/>
            <person name="Alvarado L."/>
            <person name="Berlin A."/>
            <person name="Chapman S.B."/>
            <person name="Chen Z."/>
            <person name="Freedman E."/>
            <person name="Gellesch M."/>
            <person name="Goldberg J."/>
            <person name="Griggs A."/>
            <person name="Gujja S."/>
            <person name="Heilman E.R."/>
            <person name="Heiman D."/>
            <person name="Hepburn T."/>
            <person name="Howarth C."/>
            <person name="Jen D."/>
            <person name="Larson L."/>
            <person name="Mehta T."/>
            <person name="Neiman D."/>
            <person name="Pearson M."/>
            <person name="Roberts A."/>
            <person name="Saif S."/>
            <person name="Shea T."/>
            <person name="Shenoy N."/>
            <person name="Sisk P."/>
            <person name="Stolte C."/>
            <person name="Sykes S."/>
            <person name="Walk T."/>
            <person name="White J."/>
            <person name="Yandava C."/>
            <person name="Haas B."/>
            <person name="Nusbaum C."/>
            <person name="Birren B."/>
        </authorList>
    </citation>
    <scope>NUCLEOTIDE SEQUENCE [LARGE SCALE GENOMIC DNA]</scope>
    <source>
        <strain evidence="4">R3-111a-1</strain>
    </source>
</reference>
<protein>
    <recommendedName>
        <fullName evidence="5">Secreted protein</fullName>
    </recommendedName>
</protein>
<dbReference type="VEuPathDB" id="FungiDB:GGTG_02241"/>
<name>J3NLU1_GAET3</name>
<dbReference type="GeneID" id="20342699"/>
<accession>J3NLU1</accession>
<proteinExistence type="predicted"/>
<keyword evidence="4" id="KW-1185">Reference proteome</keyword>
<evidence type="ECO:0000313" key="4">
    <source>
        <dbReference type="Proteomes" id="UP000006039"/>
    </source>
</evidence>
<reference evidence="3" key="5">
    <citation type="submission" date="2018-04" db="UniProtKB">
        <authorList>
            <consortium name="EnsemblFungi"/>
        </authorList>
    </citation>
    <scope>IDENTIFICATION</scope>
    <source>
        <strain evidence="3">R3-111a-1</strain>
    </source>
</reference>
<feature type="chain" id="PRO_5015094187" description="Secreted protein" evidence="1">
    <location>
        <begin position="26"/>
        <end position="68"/>
    </location>
</feature>
<dbReference type="HOGENOM" id="CLU_2794110_0_0_1"/>
<dbReference type="Proteomes" id="UP000006039">
    <property type="component" value="Unassembled WGS sequence"/>
</dbReference>
<dbReference type="RefSeq" id="XP_009218276.1">
    <property type="nucleotide sequence ID" value="XM_009220012.1"/>
</dbReference>
<evidence type="ECO:0000256" key="1">
    <source>
        <dbReference type="SAM" id="SignalP"/>
    </source>
</evidence>
<dbReference type="EnsemblFungi" id="EJT82267">
    <property type="protein sequence ID" value="EJT82267"/>
    <property type="gene ID" value="GGTG_02241"/>
</dbReference>
<gene>
    <name evidence="3" type="primary">20342699</name>
    <name evidence="2" type="ORF">GGTG_02241</name>
</gene>
<reference evidence="3" key="4">
    <citation type="journal article" date="2015" name="G3 (Bethesda)">
        <title>Genome sequences of three phytopathogenic species of the Magnaporthaceae family of fungi.</title>
        <authorList>
            <person name="Okagaki L.H."/>
            <person name="Nunes C.C."/>
            <person name="Sailsbery J."/>
            <person name="Clay B."/>
            <person name="Brown D."/>
            <person name="John T."/>
            <person name="Oh Y."/>
            <person name="Young N."/>
            <person name="Fitzgerald M."/>
            <person name="Haas B.J."/>
            <person name="Zeng Q."/>
            <person name="Young S."/>
            <person name="Adiconis X."/>
            <person name="Fan L."/>
            <person name="Levin J.Z."/>
            <person name="Mitchell T.K."/>
            <person name="Okubara P.A."/>
            <person name="Farman M.L."/>
            <person name="Kohn L.M."/>
            <person name="Birren B."/>
            <person name="Ma L.-J."/>
            <person name="Dean R.A."/>
        </authorList>
    </citation>
    <scope>NUCLEOTIDE SEQUENCE</scope>
    <source>
        <strain evidence="3">R3-111a-1</strain>
    </source>
</reference>
<keyword evidence="1" id="KW-0732">Signal</keyword>
<sequence length="68" mass="7405">MSSLDVLLSILSHPFLLLPLHTLAAQRSHMRDGGANEQILVFGLCTAVRDTGSFPAGKWKIRGKCEAK</sequence>
<evidence type="ECO:0000313" key="2">
    <source>
        <dbReference type="EMBL" id="EJT82267.1"/>
    </source>
</evidence>
<feature type="signal peptide" evidence="1">
    <location>
        <begin position="1"/>
        <end position="25"/>
    </location>
</feature>
<dbReference type="EMBL" id="GL385395">
    <property type="protein sequence ID" value="EJT82267.1"/>
    <property type="molecule type" value="Genomic_DNA"/>
</dbReference>